<proteinExistence type="predicted"/>
<dbReference type="HOGENOM" id="CLU_1749912_0_0_1"/>
<gene>
    <name evidence="1" type="ORF">HYDPIDRAFT_34039</name>
</gene>
<sequence length="149" mass="17051">MAYVTTSSPSSGCAAHLGELWPRTGSLVKLSDEDVQEGIRWLLQRDRCVEEEKRLGRERCYLQEWASEEWNALERLREGLDDESDCDMVFAVDCRMEALRELIGTWRFQVQLVTPAWPMPESWGPVRVDVGMEAGQVGDDMEDLEDVVV</sequence>
<evidence type="ECO:0000313" key="2">
    <source>
        <dbReference type="Proteomes" id="UP000053820"/>
    </source>
</evidence>
<protein>
    <submittedName>
        <fullName evidence="1">Uncharacterized protein</fullName>
    </submittedName>
</protein>
<accession>A0A0C9VYV5</accession>
<dbReference type="Proteomes" id="UP000053820">
    <property type="component" value="Unassembled WGS sequence"/>
</dbReference>
<organism evidence="1 2">
    <name type="scientific">Hydnomerulius pinastri MD-312</name>
    <dbReference type="NCBI Taxonomy" id="994086"/>
    <lineage>
        <taxon>Eukaryota</taxon>
        <taxon>Fungi</taxon>
        <taxon>Dikarya</taxon>
        <taxon>Basidiomycota</taxon>
        <taxon>Agaricomycotina</taxon>
        <taxon>Agaricomycetes</taxon>
        <taxon>Agaricomycetidae</taxon>
        <taxon>Boletales</taxon>
        <taxon>Boletales incertae sedis</taxon>
        <taxon>Leucogyrophana</taxon>
    </lineage>
</organism>
<reference evidence="1 2" key="1">
    <citation type="submission" date="2014-04" db="EMBL/GenBank/DDBJ databases">
        <title>Evolutionary Origins and Diversification of the Mycorrhizal Mutualists.</title>
        <authorList>
            <consortium name="DOE Joint Genome Institute"/>
            <consortium name="Mycorrhizal Genomics Consortium"/>
            <person name="Kohler A."/>
            <person name="Kuo A."/>
            <person name="Nagy L.G."/>
            <person name="Floudas D."/>
            <person name="Copeland A."/>
            <person name="Barry K.W."/>
            <person name="Cichocki N."/>
            <person name="Veneault-Fourrey C."/>
            <person name="LaButti K."/>
            <person name="Lindquist E.A."/>
            <person name="Lipzen A."/>
            <person name="Lundell T."/>
            <person name="Morin E."/>
            <person name="Murat C."/>
            <person name="Riley R."/>
            <person name="Ohm R."/>
            <person name="Sun H."/>
            <person name="Tunlid A."/>
            <person name="Henrissat B."/>
            <person name="Grigoriev I.V."/>
            <person name="Hibbett D.S."/>
            <person name="Martin F."/>
        </authorList>
    </citation>
    <scope>NUCLEOTIDE SEQUENCE [LARGE SCALE GENOMIC DNA]</scope>
    <source>
        <strain evidence="1 2">MD-312</strain>
    </source>
</reference>
<dbReference type="AlphaFoldDB" id="A0A0C9VYV5"/>
<keyword evidence="2" id="KW-1185">Reference proteome</keyword>
<dbReference type="OrthoDB" id="3000951at2759"/>
<evidence type="ECO:0000313" key="1">
    <source>
        <dbReference type="EMBL" id="KIJ58578.1"/>
    </source>
</evidence>
<dbReference type="EMBL" id="KN839925">
    <property type="protein sequence ID" value="KIJ58578.1"/>
    <property type="molecule type" value="Genomic_DNA"/>
</dbReference>
<name>A0A0C9VYV5_9AGAM</name>